<organism evidence="1 2">
    <name type="scientific">Desulfoluna butyratoxydans</name>
    <dbReference type="NCBI Taxonomy" id="231438"/>
    <lineage>
        <taxon>Bacteria</taxon>
        <taxon>Pseudomonadati</taxon>
        <taxon>Thermodesulfobacteriota</taxon>
        <taxon>Desulfobacteria</taxon>
        <taxon>Desulfobacterales</taxon>
        <taxon>Desulfolunaceae</taxon>
        <taxon>Desulfoluna</taxon>
    </lineage>
</organism>
<evidence type="ECO:0000313" key="1">
    <source>
        <dbReference type="EMBL" id="VFQ45646.1"/>
    </source>
</evidence>
<proteinExistence type="predicted"/>
<sequence>MNAIESRTTRYEESLEEVTLEAVVAAVSDSIEPGEEAIIAHVVNRILRQASAEAMGR</sequence>
<dbReference type="EMBL" id="CAADHO010000006">
    <property type="protein sequence ID" value="VFQ45646.1"/>
    <property type="molecule type" value="Genomic_DNA"/>
</dbReference>
<evidence type="ECO:0000313" key="2">
    <source>
        <dbReference type="Proteomes" id="UP000507962"/>
    </source>
</evidence>
<protein>
    <submittedName>
        <fullName evidence="1">Uncharacterized protein</fullName>
    </submittedName>
</protein>
<keyword evidence="2" id="KW-1185">Reference proteome</keyword>
<dbReference type="Proteomes" id="UP000507962">
    <property type="component" value="Unassembled WGS sequence"/>
</dbReference>
<dbReference type="RefSeq" id="WP_180142479.1">
    <property type="nucleotide sequence ID" value="NZ_CAADHO010000006.1"/>
</dbReference>
<gene>
    <name evidence="1" type="ORF">MSL71_33070</name>
</gene>
<accession>A0A4U8YNH1</accession>
<name>A0A4U8YNH1_9BACT</name>
<dbReference type="AlphaFoldDB" id="A0A4U8YNH1"/>
<reference evidence="1 2" key="1">
    <citation type="submission" date="2019-03" db="EMBL/GenBank/DDBJ databases">
        <authorList>
            <person name="Nijsse B."/>
        </authorList>
    </citation>
    <scope>NUCLEOTIDE SEQUENCE [LARGE SCALE GENOMIC DNA]</scope>
    <source>
        <strain evidence="1">Desulfoluna butyratoxydans MSL71</strain>
    </source>
</reference>